<proteinExistence type="inferred from homology"/>
<dbReference type="PANTHER" id="PTHR48081">
    <property type="entry name" value="AB HYDROLASE SUPERFAMILY PROTEIN C4A8.06C"/>
    <property type="match status" value="1"/>
</dbReference>
<dbReference type="InterPro" id="IPR035959">
    <property type="entry name" value="RutC-like_sf"/>
</dbReference>
<sequence length="669" mass="72417">MNRVFALAFFCVYSFASEGTAQQAKTSPIIQRHGTTFSQSAVLVDNAALAHTTQLIAQDGKTATVDDEIRDVFNRLSAVLSEFASTKTDLVKLNKYVADEETAKAATTFLTSWCAADARPAVSTVVTALPKGRKFAIDAVLVARNVDDVAKVAHHLAADDGRKVSASRAVASVLPKGDAVYVSGQAEPGDDLAAATKATLQGLLRTLEGMKLNRTDIVRIKCFLDPMSQVEIVNREIETFFGKETIPAVSHVEWIVGGGARPIEIELVAAAPLTKTTATVSYSTPQGMTTSPVYSRVAQIHGNRRIYVAGLVAADFEDGATQVHSIFQQLIRQLKPTRSNFRHLAKATYYVADEDVSSQLNKIRPHYYDPKRPPAASKAMVRGTGFGKRTLMVDMIAAPEGPLNSVLTPLAKKAKPTRQVVYKTVGDRKLHLHIFEPQGHQSTDRRPVLLAIHGGGWTGGNAQGFFPFAAHFAEQGMVGVSLEYRLRSDKDGTSVFDCVQDARSAVRWIRKNADTLGIDPAKIVAMGGSAGGHLAVSTALFDDVNEKSDPADVSARPDTMILLYPVIDTSAEGYGQKKIGDRWRELSPVHNVKSGLPPALIFHGTGDDVTPYVGAKRFHDLSTEAGNTSTLITHPAGRHGYLIFDPDEYAQALSQMNDFLVQQQLLPSK</sequence>
<keyword evidence="3" id="KW-0732">Signal</keyword>
<dbReference type="CDD" id="cd00448">
    <property type="entry name" value="YjgF_YER057c_UK114_family"/>
    <property type="match status" value="1"/>
</dbReference>
<dbReference type="InterPro" id="IPR049492">
    <property type="entry name" value="BD-FAE-like_dom"/>
</dbReference>
<name>A0A1P8WPB9_9PLAN</name>
<dbReference type="Gene3D" id="3.30.1330.40">
    <property type="entry name" value="RutC-like"/>
    <property type="match status" value="3"/>
</dbReference>
<dbReference type="SUPFAM" id="SSF55298">
    <property type="entry name" value="YjgF-like"/>
    <property type="match status" value="3"/>
</dbReference>
<comment type="similarity">
    <text evidence="1">Belongs to the 'GDXG' lipolytic enzyme family.</text>
</comment>
<dbReference type="SUPFAM" id="SSF53474">
    <property type="entry name" value="alpha/beta-Hydrolases"/>
    <property type="match status" value="1"/>
</dbReference>
<keyword evidence="2 5" id="KW-0378">Hydrolase</keyword>
<dbReference type="Pfam" id="PF20434">
    <property type="entry name" value="BD-FAE"/>
    <property type="match status" value="1"/>
</dbReference>
<reference evidence="5 6" key="1">
    <citation type="journal article" date="2016" name="Front. Microbiol.">
        <title>Fuerstia marisgermanicae gen. nov., sp. nov., an Unusual Member of the Phylum Planctomycetes from the German Wadden Sea.</title>
        <authorList>
            <person name="Kohn T."/>
            <person name="Heuer A."/>
            <person name="Jogler M."/>
            <person name="Vollmers J."/>
            <person name="Boedeker C."/>
            <person name="Bunk B."/>
            <person name="Rast P."/>
            <person name="Borchert D."/>
            <person name="Glockner I."/>
            <person name="Freese H.M."/>
            <person name="Klenk H.P."/>
            <person name="Overmann J."/>
            <person name="Kaster A.K."/>
            <person name="Rohde M."/>
            <person name="Wiegand S."/>
            <person name="Jogler C."/>
        </authorList>
    </citation>
    <scope>NUCLEOTIDE SEQUENCE [LARGE SCALE GENOMIC DNA]</scope>
    <source>
        <strain evidence="5 6">NH11</strain>
    </source>
</reference>
<dbReference type="GO" id="GO:0004806">
    <property type="term" value="F:triacylglycerol lipase activity"/>
    <property type="evidence" value="ECO:0007669"/>
    <property type="project" value="TreeGrafter"/>
</dbReference>
<dbReference type="EC" id="3.1.1.1" evidence="5"/>
<keyword evidence="6" id="KW-1185">Reference proteome</keyword>
<feature type="domain" description="BD-FAE-like" evidence="4">
    <location>
        <begin position="433"/>
        <end position="619"/>
    </location>
</feature>
<protein>
    <submittedName>
        <fullName evidence="5">Carboxylesterase NlhH</fullName>
        <ecNumber evidence="5">3.1.1.1</ecNumber>
    </submittedName>
</protein>
<dbReference type="GO" id="GO:0106435">
    <property type="term" value="F:carboxylesterase activity"/>
    <property type="evidence" value="ECO:0007669"/>
    <property type="project" value="UniProtKB-EC"/>
</dbReference>
<evidence type="ECO:0000256" key="1">
    <source>
        <dbReference type="ARBA" id="ARBA00010515"/>
    </source>
</evidence>
<evidence type="ECO:0000313" key="5">
    <source>
        <dbReference type="EMBL" id="APZ95896.1"/>
    </source>
</evidence>
<dbReference type="OrthoDB" id="215119at2"/>
<evidence type="ECO:0000259" key="4">
    <source>
        <dbReference type="Pfam" id="PF20434"/>
    </source>
</evidence>
<feature type="chain" id="PRO_5012523849" evidence="3">
    <location>
        <begin position="17"/>
        <end position="669"/>
    </location>
</feature>
<dbReference type="PANTHER" id="PTHR48081:SF30">
    <property type="entry name" value="ACETYL-HYDROLASE LIPR-RELATED"/>
    <property type="match status" value="1"/>
</dbReference>
<dbReference type="InterPro" id="IPR029058">
    <property type="entry name" value="AB_hydrolase_fold"/>
</dbReference>
<dbReference type="Proteomes" id="UP000187735">
    <property type="component" value="Chromosome"/>
</dbReference>
<dbReference type="EMBL" id="CP017641">
    <property type="protein sequence ID" value="APZ95896.1"/>
    <property type="molecule type" value="Genomic_DNA"/>
</dbReference>
<evidence type="ECO:0000256" key="2">
    <source>
        <dbReference type="ARBA" id="ARBA00022801"/>
    </source>
</evidence>
<gene>
    <name evidence="5" type="primary">nlhH_4</name>
    <name evidence="5" type="ORF">Fuma_05559</name>
</gene>
<dbReference type="RefSeq" id="WP_083732376.1">
    <property type="nucleotide sequence ID" value="NZ_CP017641.1"/>
</dbReference>
<dbReference type="InterPro" id="IPR006175">
    <property type="entry name" value="YjgF/YER057c/UK114"/>
</dbReference>
<accession>A0A1P8WPB9</accession>
<dbReference type="AlphaFoldDB" id="A0A1P8WPB9"/>
<evidence type="ECO:0000313" key="6">
    <source>
        <dbReference type="Proteomes" id="UP000187735"/>
    </source>
</evidence>
<organism evidence="5 6">
    <name type="scientific">Fuerstiella marisgermanici</name>
    <dbReference type="NCBI Taxonomy" id="1891926"/>
    <lineage>
        <taxon>Bacteria</taxon>
        <taxon>Pseudomonadati</taxon>
        <taxon>Planctomycetota</taxon>
        <taxon>Planctomycetia</taxon>
        <taxon>Planctomycetales</taxon>
        <taxon>Planctomycetaceae</taxon>
        <taxon>Fuerstiella</taxon>
    </lineage>
</organism>
<evidence type="ECO:0000256" key="3">
    <source>
        <dbReference type="SAM" id="SignalP"/>
    </source>
</evidence>
<dbReference type="InterPro" id="IPR050300">
    <property type="entry name" value="GDXG_lipolytic_enzyme"/>
</dbReference>
<dbReference type="KEGG" id="fmr:Fuma_05559"/>
<dbReference type="Gene3D" id="3.40.50.1820">
    <property type="entry name" value="alpha/beta hydrolase"/>
    <property type="match status" value="1"/>
</dbReference>
<dbReference type="STRING" id="1891926.Fuma_05559"/>
<dbReference type="Pfam" id="PF01042">
    <property type="entry name" value="Ribonuc_L-PSP"/>
    <property type="match status" value="2"/>
</dbReference>
<feature type="signal peptide" evidence="3">
    <location>
        <begin position="1"/>
        <end position="16"/>
    </location>
</feature>